<gene>
    <name evidence="2" type="ORF">IPO85_16380</name>
</gene>
<sequence length="255" mass="29382">MSLSKTFTCPHCGYEDSGKYCSKCGYKLEKKRLTVSNLFAATVDFFYNLEIKKFIYTCKSLTYRPIPFIKGFINGERRNCYPPIKFMLLNAGINLFVYNMFKIDKIDLDQEDSALELMDSLPQSDVMFNNIVDNYGQFLTIFMIPLFVLASMVVHKKSSYNAPERATAIMYLFGQFVLVQIFLNLIGGIFNPFLIFRSYISAGLGIFIVVLLNLKFFKENLVNTIWKSIAIILFVFGGMVGLLYVINIILQYYFD</sequence>
<feature type="transmembrane region" description="Helical" evidence="1">
    <location>
        <begin position="196"/>
        <end position="217"/>
    </location>
</feature>
<reference evidence="2 3" key="1">
    <citation type="submission" date="2020-10" db="EMBL/GenBank/DDBJ databases">
        <title>Connecting structure to function with the recovery of over 1000 high-quality activated sludge metagenome-assembled genomes encoding full-length rRNA genes using long-read sequencing.</title>
        <authorList>
            <person name="Singleton C.M."/>
            <person name="Petriglieri F."/>
            <person name="Kristensen J.M."/>
            <person name="Kirkegaard R.H."/>
            <person name="Michaelsen T.Y."/>
            <person name="Andersen M.H."/>
            <person name="Karst S.M."/>
            <person name="Dueholm M.S."/>
            <person name="Nielsen P.H."/>
            <person name="Albertsen M."/>
        </authorList>
    </citation>
    <scope>NUCLEOTIDE SEQUENCE [LARGE SCALE GENOMIC DNA]</scope>
    <source>
        <strain evidence="2">Ribe_18-Q3-R11-54_BAT3C.373</strain>
    </source>
</reference>
<keyword evidence="1" id="KW-0472">Membrane</keyword>
<feature type="transmembrane region" description="Helical" evidence="1">
    <location>
        <begin position="166"/>
        <end position="190"/>
    </location>
</feature>
<keyword evidence="1" id="KW-0812">Transmembrane</keyword>
<dbReference type="EMBL" id="JADKFW010000015">
    <property type="protein sequence ID" value="MBK9719056.1"/>
    <property type="molecule type" value="Genomic_DNA"/>
</dbReference>
<proteinExistence type="predicted"/>
<evidence type="ECO:0000256" key="1">
    <source>
        <dbReference type="SAM" id="Phobius"/>
    </source>
</evidence>
<feature type="transmembrane region" description="Helical" evidence="1">
    <location>
        <begin position="135"/>
        <end position="154"/>
    </location>
</feature>
<organism evidence="2 3">
    <name type="scientific">Candidatus Defluviibacterium haderslevense</name>
    <dbReference type="NCBI Taxonomy" id="2981993"/>
    <lineage>
        <taxon>Bacteria</taxon>
        <taxon>Pseudomonadati</taxon>
        <taxon>Bacteroidota</taxon>
        <taxon>Saprospiria</taxon>
        <taxon>Saprospirales</taxon>
        <taxon>Saprospiraceae</taxon>
        <taxon>Candidatus Defluviibacterium</taxon>
    </lineage>
</organism>
<dbReference type="Proteomes" id="UP000808349">
    <property type="component" value="Unassembled WGS sequence"/>
</dbReference>
<dbReference type="AlphaFoldDB" id="A0A9D7SBQ3"/>
<feature type="transmembrane region" description="Helical" evidence="1">
    <location>
        <begin position="229"/>
        <end position="254"/>
    </location>
</feature>
<evidence type="ECO:0000313" key="2">
    <source>
        <dbReference type="EMBL" id="MBK9719056.1"/>
    </source>
</evidence>
<comment type="caution">
    <text evidence="2">The sequence shown here is derived from an EMBL/GenBank/DDBJ whole genome shotgun (WGS) entry which is preliminary data.</text>
</comment>
<accession>A0A9D7SBQ3</accession>
<name>A0A9D7SBQ3_9BACT</name>
<protein>
    <submittedName>
        <fullName evidence="2">DUF3667 domain-containing protein</fullName>
    </submittedName>
</protein>
<keyword evidence="1" id="KW-1133">Transmembrane helix</keyword>
<evidence type="ECO:0000313" key="3">
    <source>
        <dbReference type="Proteomes" id="UP000808349"/>
    </source>
</evidence>